<evidence type="ECO:0000313" key="2">
    <source>
        <dbReference type="Proteomes" id="UP000265520"/>
    </source>
</evidence>
<feature type="non-terminal residue" evidence="1">
    <location>
        <position position="23"/>
    </location>
</feature>
<dbReference type="Proteomes" id="UP000265520">
    <property type="component" value="Unassembled WGS sequence"/>
</dbReference>
<comment type="caution">
    <text evidence="1">The sequence shown here is derived from an EMBL/GenBank/DDBJ whole genome shotgun (WGS) entry which is preliminary data.</text>
</comment>
<dbReference type="EMBL" id="LXQA010695031">
    <property type="protein sequence ID" value="MCI66420.1"/>
    <property type="molecule type" value="Genomic_DNA"/>
</dbReference>
<reference evidence="1 2" key="1">
    <citation type="journal article" date="2018" name="Front. Plant Sci.">
        <title>Red Clover (Trifolium pratense) and Zigzag Clover (T. medium) - A Picture of Genomic Similarities and Differences.</title>
        <authorList>
            <person name="Dluhosova J."/>
            <person name="Istvanek J."/>
            <person name="Nedelnik J."/>
            <person name="Repkova J."/>
        </authorList>
    </citation>
    <scope>NUCLEOTIDE SEQUENCE [LARGE SCALE GENOMIC DNA]</scope>
    <source>
        <strain evidence="2">cv. 10/8</strain>
        <tissue evidence="1">Leaf</tissue>
    </source>
</reference>
<evidence type="ECO:0000313" key="1">
    <source>
        <dbReference type="EMBL" id="MCI66420.1"/>
    </source>
</evidence>
<protein>
    <submittedName>
        <fullName evidence="1">Uncharacterized protein</fullName>
    </submittedName>
</protein>
<proteinExistence type="predicted"/>
<sequence length="23" mass="2660">MESWKMVVCVGGYALRGWACTRR</sequence>
<name>A0A392U1S0_9FABA</name>
<dbReference type="AlphaFoldDB" id="A0A392U1S0"/>
<keyword evidence="2" id="KW-1185">Reference proteome</keyword>
<organism evidence="1 2">
    <name type="scientific">Trifolium medium</name>
    <dbReference type="NCBI Taxonomy" id="97028"/>
    <lineage>
        <taxon>Eukaryota</taxon>
        <taxon>Viridiplantae</taxon>
        <taxon>Streptophyta</taxon>
        <taxon>Embryophyta</taxon>
        <taxon>Tracheophyta</taxon>
        <taxon>Spermatophyta</taxon>
        <taxon>Magnoliopsida</taxon>
        <taxon>eudicotyledons</taxon>
        <taxon>Gunneridae</taxon>
        <taxon>Pentapetalae</taxon>
        <taxon>rosids</taxon>
        <taxon>fabids</taxon>
        <taxon>Fabales</taxon>
        <taxon>Fabaceae</taxon>
        <taxon>Papilionoideae</taxon>
        <taxon>50 kb inversion clade</taxon>
        <taxon>NPAAA clade</taxon>
        <taxon>Hologalegina</taxon>
        <taxon>IRL clade</taxon>
        <taxon>Trifolieae</taxon>
        <taxon>Trifolium</taxon>
    </lineage>
</organism>
<accession>A0A392U1S0</accession>